<reference evidence="3 4" key="1">
    <citation type="submission" date="2016-07" db="EMBL/GenBank/DDBJ databases">
        <title>Pervasive Adenine N6-methylation of Active Genes in Fungi.</title>
        <authorList>
            <consortium name="DOE Joint Genome Institute"/>
            <person name="Mondo S.J."/>
            <person name="Dannebaum R.O."/>
            <person name="Kuo R.C."/>
            <person name="Labutti K."/>
            <person name="Haridas S."/>
            <person name="Kuo A."/>
            <person name="Salamov A."/>
            <person name="Ahrendt S.R."/>
            <person name="Lipzen A."/>
            <person name="Sullivan W."/>
            <person name="Andreopoulos W.B."/>
            <person name="Clum A."/>
            <person name="Lindquist E."/>
            <person name="Daum C."/>
            <person name="Ramamoorthy G.K."/>
            <person name="Gryganskyi A."/>
            <person name="Culley D."/>
            <person name="Magnuson J.K."/>
            <person name="James T.Y."/>
            <person name="O'Malley M.A."/>
            <person name="Stajich J.E."/>
            <person name="Spatafora J.W."/>
            <person name="Visel A."/>
            <person name="Grigoriev I.V."/>
        </authorList>
    </citation>
    <scope>NUCLEOTIDE SEQUENCE [LARGE SCALE GENOMIC DNA]</scope>
    <source>
        <strain evidence="3 4">NRRL 1336</strain>
    </source>
</reference>
<protein>
    <recommendedName>
        <fullName evidence="2">DUF3020 domain-containing protein</fullName>
    </recommendedName>
</protein>
<proteinExistence type="predicted"/>
<dbReference type="Proteomes" id="UP000193560">
    <property type="component" value="Unassembled WGS sequence"/>
</dbReference>
<feature type="domain" description="DUF3020" evidence="2">
    <location>
        <begin position="1"/>
        <end position="43"/>
    </location>
</feature>
<organism evidence="3 4">
    <name type="scientific">Absidia repens</name>
    <dbReference type="NCBI Taxonomy" id="90262"/>
    <lineage>
        <taxon>Eukaryota</taxon>
        <taxon>Fungi</taxon>
        <taxon>Fungi incertae sedis</taxon>
        <taxon>Mucoromycota</taxon>
        <taxon>Mucoromycotina</taxon>
        <taxon>Mucoromycetes</taxon>
        <taxon>Mucorales</taxon>
        <taxon>Cunninghamellaceae</taxon>
        <taxon>Absidia</taxon>
    </lineage>
</organism>
<dbReference type="AlphaFoldDB" id="A0A1X2I901"/>
<evidence type="ECO:0000256" key="1">
    <source>
        <dbReference type="SAM" id="MobiDB-lite"/>
    </source>
</evidence>
<dbReference type="Pfam" id="PF11223">
    <property type="entry name" value="DUF3020"/>
    <property type="match status" value="1"/>
</dbReference>
<comment type="caution">
    <text evidence="3">The sequence shown here is derived from an EMBL/GenBank/DDBJ whole genome shotgun (WGS) entry which is preliminary data.</text>
</comment>
<name>A0A1X2I901_9FUNG</name>
<keyword evidence="4" id="KW-1185">Reference proteome</keyword>
<gene>
    <name evidence="3" type="ORF">BCR42DRAFT_420943</name>
</gene>
<dbReference type="InterPro" id="IPR021386">
    <property type="entry name" value="SPP41_DUF3020"/>
</dbReference>
<feature type="region of interest" description="Disordered" evidence="1">
    <location>
        <begin position="57"/>
        <end position="91"/>
    </location>
</feature>
<feature type="compositionally biased region" description="Low complexity" evidence="1">
    <location>
        <begin position="61"/>
        <end position="91"/>
    </location>
</feature>
<sequence>MRKWRAANRDKNKRNDLRCRVYKLAREKFQDDECIEKELFIKEQISKRLGRQTRDKKRCWFSSPTSSPVSLSSFSSSSSSSSSFSSKSSSPLHYDHGYYDALPYQQPIVLPSLTSINEPSKHHSSAIPKIRLPPLQSSPSSAEQRAHSSALTPPLLLHPNPIYLTCPMIPMSLAWQ</sequence>
<feature type="region of interest" description="Disordered" evidence="1">
    <location>
        <begin position="119"/>
        <end position="148"/>
    </location>
</feature>
<evidence type="ECO:0000259" key="2">
    <source>
        <dbReference type="Pfam" id="PF11223"/>
    </source>
</evidence>
<accession>A0A1X2I901</accession>
<evidence type="ECO:0000313" key="4">
    <source>
        <dbReference type="Proteomes" id="UP000193560"/>
    </source>
</evidence>
<dbReference type="EMBL" id="MCGE01000020">
    <property type="protein sequence ID" value="ORZ11950.1"/>
    <property type="molecule type" value="Genomic_DNA"/>
</dbReference>
<dbReference type="OrthoDB" id="5595797at2759"/>
<feature type="compositionally biased region" description="Polar residues" evidence="1">
    <location>
        <begin position="135"/>
        <end position="148"/>
    </location>
</feature>
<evidence type="ECO:0000313" key="3">
    <source>
        <dbReference type="EMBL" id="ORZ11950.1"/>
    </source>
</evidence>